<dbReference type="PANTHER" id="PTHR43002">
    <property type="entry name" value="GLYCOGEN DEBRANCHING ENZYME"/>
    <property type="match status" value="1"/>
</dbReference>
<dbReference type="InterPro" id="IPR040671">
    <property type="entry name" value="Pullulanase_N2"/>
</dbReference>
<feature type="domain" description="Alpha-1,6-glucosidases pullulanase-type C-terminal" evidence="3">
    <location>
        <begin position="369"/>
        <end position="442"/>
    </location>
</feature>
<dbReference type="Pfam" id="PF11852">
    <property type="entry name" value="Pullul_strch_C"/>
    <property type="match status" value="1"/>
</dbReference>
<evidence type="ECO:0000259" key="2">
    <source>
        <dbReference type="Pfam" id="PF02922"/>
    </source>
</evidence>
<evidence type="ECO:0000259" key="4">
    <source>
        <dbReference type="Pfam" id="PF17967"/>
    </source>
</evidence>
<dbReference type="Gene3D" id="2.60.40.10">
    <property type="entry name" value="Immunoglobulins"/>
    <property type="match status" value="1"/>
</dbReference>
<evidence type="ECO:0000313" key="5">
    <source>
        <dbReference type="EMBL" id="KAL0456103.1"/>
    </source>
</evidence>
<dbReference type="Gene3D" id="3.20.20.80">
    <property type="entry name" value="Glycosidases"/>
    <property type="match status" value="2"/>
</dbReference>
<evidence type="ECO:0000259" key="3">
    <source>
        <dbReference type="Pfam" id="PF11852"/>
    </source>
</evidence>
<comment type="similarity">
    <text evidence="1">Belongs to the glycosyl hydrolase 13 family.</text>
</comment>
<dbReference type="InterPro" id="IPR024561">
    <property type="entry name" value="Pullul_strch_C"/>
</dbReference>
<feature type="domain" description="Glycoside hydrolase family 13 N-terminal" evidence="2">
    <location>
        <begin position="150"/>
        <end position="235"/>
    </location>
</feature>
<sequence>MEMRAVGTGYILISSFNSLPEKRYKDSMLYARAFWVSKSIIAWDVDAGDGSCYLFSSKNATLSVANGEIHGYDIQIKLEECNEKLPEHVTEKFPHIRDFKHFQVPPALDVKTILKHQLAFAVLRSGGECTCITGLQLAGVLDELFTYNGPLGTMFSSEAVSLYLWAPTAQDVNVLIYSEPEGGDPLEFIELEESHGVWSTKGPVTWEGCYYVYEVSVYHPSTLQIEKCIANDPYARGLSADGRRTLIVNVDSETEKPKAWDNLVDEKPNLLSFSDISIYELHVRDFRYGEGWDFGEVAKNGRGVNASQFNLCETGIGSFNDRIRDAMLGGSPFGHPLQQGFITGLSLEPNDHDHGSKSTVDHMFAILKDHIQERVRFHNTGPSWLPGVIVMSIKDGHDGVPELSQLDPIYSYIVVNNQCVPNWYNVQQPLFEGKRSTIAPTTDNAM</sequence>
<dbReference type="CDD" id="cd02860">
    <property type="entry name" value="E_set_Pullulanase"/>
    <property type="match status" value="1"/>
</dbReference>
<dbReference type="GO" id="GO:0004553">
    <property type="term" value="F:hydrolase activity, hydrolyzing O-glycosyl compounds"/>
    <property type="evidence" value="ECO:0007669"/>
    <property type="project" value="InterPro"/>
</dbReference>
<dbReference type="Gene3D" id="2.60.40.1130">
    <property type="entry name" value="Rab geranylgeranyltransferase alpha-subunit, insert domain"/>
    <property type="match status" value="1"/>
</dbReference>
<evidence type="ECO:0000256" key="1">
    <source>
        <dbReference type="ARBA" id="ARBA00008061"/>
    </source>
</evidence>
<dbReference type="InterPro" id="IPR004193">
    <property type="entry name" value="Glyco_hydro_13_N"/>
</dbReference>
<gene>
    <name evidence="5" type="ORF">Slati_0949500</name>
</gene>
<dbReference type="Gene3D" id="2.60.40.1180">
    <property type="entry name" value="Golgi alpha-mannosidase II"/>
    <property type="match status" value="1"/>
</dbReference>
<dbReference type="SUPFAM" id="SSF51011">
    <property type="entry name" value="Glycosyl hydrolase domain"/>
    <property type="match status" value="1"/>
</dbReference>
<dbReference type="Pfam" id="PF17967">
    <property type="entry name" value="Pullulanase_N2"/>
    <property type="match status" value="1"/>
</dbReference>
<proteinExistence type="inferred from homology"/>
<protein>
    <submittedName>
        <fullName evidence="5">Pullulanase 1, chloroplastic</fullName>
    </submittedName>
</protein>
<dbReference type="EMBL" id="JACGWN010000003">
    <property type="protein sequence ID" value="KAL0456103.1"/>
    <property type="molecule type" value="Genomic_DNA"/>
</dbReference>
<dbReference type="GO" id="GO:0005975">
    <property type="term" value="P:carbohydrate metabolic process"/>
    <property type="evidence" value="ECO:0007669"/>
    <property type="project" value="InterPro"/>
</dbReference>
<comment type="caution">
    <text evidence="5">The sequence shown here is derived from an EMBL/GenBank/DDBJ whole genome shotgun (WGS) entry which is preliminary data.</text>
</comment>
<reference evidence="5" key="2">
    <citation type="journal article" date="2024" name="Plant">
        <title>Genomic evolution and insights into agronomic trait innovations of Sesamum species.</title>
        <authorList>
            <person name="Miao H."/>
            <person name="Wang L."/>
            <person name="Qu L."/>
            <person name="Liu H."/>
            <person name="Sun Y."/>
            <person name="Le M."/>
            <person name="Wang Q."/>
            <person name="Wei S."/>
            <person name="Zheng Y."/>
            <person name="Lin W."/>
            <person name="Duan Y."/>
            <person name="Cao H."/>
            <person name="Xiong S."/>
            <person name="Wang X."/>
            <person name="Wei L."/>
            <person name="Li C."/>
            <person name="Ma Q."/>
            <person name="Ju M."/>
            <person name="Zhao R."/>
            <person name="Li G."/>
            <person name="Mu C."/>
            <person name="Tian Q."/>
            <person name="Mei H."/>
            <person name="Zhang T."/>
            <person name="Gao T."/>
            <person name="Zhang H."/>
        </authorList>
    </citation>
    <scope>NUCLEOTIDE SEQUENCE</scope>
    <source>
        <strain evidence="5">KEN1</strain>
    </source>
</reference>
<organism evidence="5">
    <name type="scientific">Sesamum latifolium</name>
    <dbReference type="NCBI Taxonomy" id="2727402"/>
    <lineage>
        <taxon>Eukaryota</taxon>
        <taxon>Viridiplantae</taxon>
        <taxon>Streptophyta</taxon>
        <taxon>Embryophyta</taxon>
        <taxon>Tracheophyta</taxon>
        <taxon>Spermatophyta</taxon>
        <taxon>Magnoliopsida</taxon>
        <taxon>eudicotyledons</taxon>
        <taxon>Gunneridae</taxon>
        <taxon>Pentapetalae</taxon>
        <taxon>asterids</taxon>
        <taxon>lamiids</taxon>
        <taxon>Lamiales</taxon>
        <taxon>Pedaliaceae</taxon>
        <taxon>Sesamum</taxon>
    </lineage>
</organism>
<dbReference type="InterPro" id="IPR013780">
    <property type="entry name" value="Glyco_hydro_b"/>
</dbReference>
<dbReference type="AlphaFoldDB" id="A0AAW2XPM2"/>
<dbReference type="SUPFAM" id="SSF81296">
    <property type="entry name" value="E set domains"/>
    <property type="match status" value="2"/>
</dbReference>
<name>A0AAW2XPM2_9LAMI</name>
<dbReference type="InterPro" id="IPR014756">
    <property type="entry name" value="Ig_E-set"/>
</dbReference>
<reference evidence="5" key="1">
    <citation type="submission" date="2020-06" db="EMBL/GenBank/DDBJ databases">
        <authorList>
            <person name="Li T."/>
            <person name="Hu X."/>
            <person name="Zhang T."/>
            <person name="Song X."/>
            <person name="Zhang H."/>
            <person name="Dai N."/>
            <person name="Sheng W."/>
            <person name="Hou X."/>
            <person name="Wei L."/>
        </authorList>
    </citation>
    <scope>NUCLEOTIDE SEQUENCE</scope>
    <source>
        <strain evidence="5">KEN1</strain>
        <tissue evidence="5">Leaf</tissue>
    </source>
</reference>
<feature type="domain" description="Pullulanase N2" evidence="4">
    <location>
        <begin position="31"/>
        <end position="143"/>
    </location>
</feature>
<dbReference type="InterPro" id="IPR013783">
    <property type="entry name" value="Ig-like_fold"/>
</dbReference>
<dbReference type="Pfam" id="PF02922">
    <property type="entry name" value="CBM_48"/>
    <property type="match status" value="1"/>
</dbReference>
<accession>A0AAW2XPM2</accession>